<protein>
    <submittedName>
        <fullName evidence="1">Uncharacterized protein</fullName>
    </submittedName>
</protein>
<gene>
    <name evidence="1" type="ORF">mMyoMyo1_009049</name>
</gene>
<sequence length="164" mass="17268">MGKSPSGAVLTHLGPQGLPRAVHVMCGGSRPQPRSSRQTSVAAFLTKSVPSKVGTGVTLPTPLSPPDSFLVDTGSSCSLQAWGVGNSPLRFPTGTSRGIPSPTDCLPSELGLSQLLKSWHTDWKVSTKRLGFPSLSAVAPAKPQDAEMPSCASRPGWNRCWHRV</sequence>
<accession>A0A7J7TJ75</accession>
<name>A0A7J7TJ75_MYOMY</name>
<dbReference type="AlphaFoldDB" id="A0A7J7TJ75"/>
<keyword evidence="2" id="KW-1185">Reference proteome</keyword>
<dbReference type="EMBL" id="JABWUV010000016">
    <property type="protein sequence ID" value="KAF6300575.1"/>
    <property type="molecule type" value="Genomic_DNA"/>
</dbReference>
<proteinExistence type="predicted"/>
<organism evidence="1 2">
    <name type="scientific">Myotis myotis</name>
    <name type="common">Greater mouse-eared bat</name>
    <name type="synonym">Vespertilio myotis</name>
    <dbReference type="NCBI Taxonomy" id="51298"/>
    <lineage>
        <taxon>Eukaryota</taxon>
        <taxon>Metazoa</taxon>
        <taxon>Chordata</taxon>
        <taxon>Craniata</taxon>
        <taxon>Vertebrata</taxon>
        <taxon>Euteleostomi</taxon>
        <taxon>Mammalia</taxon>
        <taxon>Eutheria</taxon>
        <taxon>Laurasiatheria</taxon>
        <taxon>Chiroptera</taxon>
        <taxon>Yangochiroptera</taxon>
        <taxon>Vespertilionidae</taxon>
        <taxon>Myotis</taxon>
    </lineage>
</organism>
<dbReference type="Proteomes" id="UP000527355">
    <property type="component" value="Unassembled WGS sequence"/>
</dbReference>
<comment type="caution">
    <text evidence="1">The sequence shown here is derived from an EMBL/GenBank/DDBJ whole genome shotgun (WGS) entry which is preliminary data.</text>
</comment>
<evidence type="ECO:0000313" key="1">
    <source>
        <dbReference type="EMBL" id="KAF6300575.1"/>
    </source>
</evidence>
<evidence type="ECO:0000313" key="2">
    <source>
        <dbReference type="Proteomes" id="UP000527355"/>
    </source>
</evidence>
<reference evidence="1 2" key="1">
    <citation type="journal article" date="2020" name="Nature">
        <title>Six reference-quality genomes reveal evolution of bat adaptations.</title>
        <authorList>
            <person name="Jebb D."/>
            <person name="Huang Z."/>
            <person name="Pippel M."/>
            <person name="Hughes G.M."/>
            <person name="Lavrichenko K."/>
            <person name="Devanna P."/>
            <person name="Winkler S."/>
            <person name="Jermiin L.S."/>
            <person name="Skirmuntt E.C."/>
            <person name="Katzourakis A."/>
            <person name="Burkitt-Gray L."/>
            <person name="Ray D.A."/>
            <person name="Sullivan K.A.M."/>
            <person name="Roscito J.G."/>
            <person name="Kirilenko B.M."/>
            <person name="Davalos L.M."/>
            <person name="Corthals A.P."/>
            <person name="Power M.L."/>
            <person name="Jones G."/>
            <person name="Ransome R.D."/>
            <person name="Dechmann D.K.N."/>
            <person name="Locatelli A.G."/>
            <person name="Puechmaille S.J."/>
            <person name="Fedrigo O."/>
            <person name="Jarvis E.D."/>
            <person name="Hiller M."/>
            <person name="Vernes S.C."/>
            <person name="Myers E.W."/>
            <person name="Teeling E.C."/>
        </authorList>
    </citation>
    <scope>NUCLEOTIDE SEQUENCE [LARGE SCALE GENOMIC DNA]</scope>
    <source>
        <strain evidence="1">MMyoMyo1</strain>
        <tissue evidence="1">Flight muscle</tissue>
    </source>
</reference>